<keyword evidence="5" id="KW-0732">Signal</keyword>
<dbReference type="OrthoDB" id="1848419at2759"/>
<sequence length="116" mass="14098">EVKVHVINYLPLNSPILKLRCQSKDNDLGYHTLPVNNDYHWSFCETLFGQTLFFCRFYWGSKQKVFDVFRAKYSREYNSEHFWLAKSDGFYYATENLTSSFTKRFDWSRIQQYYVL</sequence>
<organism evidence="7 8">
    <name type="scientific">Phtheirospermum japonicum</name>
    <dbReference type="NCBI Taxonomy" id="374723"/>
    <lineage>
        <taxon>Eukaryota</taxon>
        <taxon>Viridiplantae</taxon>
        <taxon>Streptophyta</taxon>
        <taxon>Embryophyta</taxon>
        <taxon>Tracheophyta</taxon>
        <taxon>Spermatophyta</taxon>
        <taxon>Magnoliopsida</taxon>
        <taxon>eudicotyledons</taxon>
        <taxon>Gunneridae</taxon>
        <taxon>Pentapetalae</taxon>
        <taxon>asterids</taxon>
        <taxon>lamiids</taxon>
        <taxon>Lamiales</taxon>
        <taxon>Orobanchaceae</taxon>
        <taxon>Orobanchaceae incertae sedis</taxon>
        <taxon>Phtheirospermum</taxon>
    </lineage>
</organism>
<comment type="subcellular location">
    <subcellularLocation>
        <location evidence="1 6">Secreted</location>
    </subcellularLocation>
</comment>
<dbReference type="GO" id="GO:0060320">
    <property type="term" value="P:rejection of self pollen"/>
    <property type="evidence" value="ECO:0007669"/>
    <property type="project" value="UniProtKB-KW"/>
</dbReference>
<comment type="caution">
    <text evidence="7">The sequence shown here is derived from an EMBL/GenBank/DDBJ whole genome shotgun (WGS) entry which is preliminary data.</text>
</comment>
<evidence type="ECO:0000256" key="1">
    <source>
        <dbReference type="ARBA" id="ARBA00004613"/>
    </source>
</evidence>
<proteinExistence type="inferred from homology"/>
<dbReference type="AlphaFoldDB" id="A0A830D480"/>
<protein>
    <recommendedName>
        <fullName evidence="6">S-protein homolog</fullName>
    </recommendedName>
</protein>
<dbReference type="PANTHER" id="PTHR31232">
    <property type="match status" value="1"/>
</dbReference>
<evidence type="ECO:0000256" key="4">
    <source>
        <dbReference type="ARBA" id="ARBA00022525"/>
    </source>
</evidence>
<evidence type="ECO:0000313" key="7">
    <source>
        <dbReference type="EMBL" id="GFQ06871.1"/>
    </source>
</evidence>
<keyword evidence="3 6" id="KW-0713">Self-incompatibility</keyword>
<evidence type="ECO:0000256" key="3">
    <source>
        <dbReference type="ARBA" id="ARBA00022471"/>
    </source>
</evidence>
<evidence type="ECO:0000313" key="8">
    <source>
        <dbReference type="Proteomes" id="UP000653305"/>
    </source>
</evidence>
<dbReference type="GO" id="GO:0005576">
    <property type="term" value="C:extracellular region"/>
    <property type="evidence" value="ECO:0007669"/>
    <property type="project" value="UniProtKB-SubCell"/>
</dbReference>
<name>A0A830D480_9LAMI</name>
<gene>
    <name evidence="7" type="ORF">PHJA_002831100</name>
</gene>
<accession>A0A830D480</accession>
<feature type="non-terminal residue" evidence="7">
    <location>
        <position position="1"/>
    </location>
</feature>
<evidence type="ECO:0000256" key="5">
    <source>
        <dbReference type="ARBA" id="ARBA00022729"/>
    </source>
</evidence>
<keyword evidence="8" id="KW-1185">Reference proteome</keyword>
<dbReference type="InterPro" id="IPR010264">
    <property type="entry name" value="Self-incomp_S1"/>
</dbReference>
<reference evidence="7" key="1">
    <citation type="submission" date="2020-07" db="EMBL/GenBank/DDBJ databases">
        <title>Ethylene signaling mediates host invasion by parasitic plants.</title>
        <authorList>
            <person name="Yoshida S."/>
        </authorList>
    </citation>
    <scope>NUCLEOTIDE SEQUENCE</scope>
    <source>
        <strain evidence="7">Okayama</strain>
    </source>
</reference>
<evidence type="ECO:0000256" key="2">
    <source>
        <dbReference type="ARBA" id="ARBA00005581"/>
    </source>
</evidence>
<keyword evidence="4 6" id="KW-0964">Secreted</keyword>
<dbReference type="EMBL" id="BMAC01001329">
    <property type="protein sequence ID" value="GFQ06871.1"/>
    <property type="molecule type" value="Genomic_DNA"/>
</dbReference>
<evidence type="ECO:0000256" key="6">
    <source>
        <dbReference type="RuleBase" id="RU367044"/>
    </source>
</evidence>
<dbReference type="Proteomes" id="UP000653305">
    <property type="component" value="Unassembled WGS sequence"/>
</dbReference>
<dbReference type="Pfam" id="PF05938">
    <property type="entry name" value="Self-incomp_S1"/>
    <property type="match status" value="1"/>
</dbReference>
<comment type="similarity">
    <text evidence="2 6">Belongs to the plant self-incompatibility (S1) protein family.</text>
</comment>
<dbReference type="PANTHER" id="PTHR31232:SF172">
    <property type="entry name" value="S-PROTEIN HOMOLOG"/>
    <property type="match status" value="1"/>
</dbReference>